<feature type="transmembrane region" description="Helical" evidence="2">
    <location>
        <begin position="86"/>
        <end position="108"/>
    </location>
</feature>
<sequence>MKWNRAPKLSDPRKDELSRSDSDSFRSVNLQIPGLLEVTSPWRSLTSDTWMWEILAISFSGICFIALSVVVFVYDEKPSPSLPHDLTLNTVISILATASKSSLIFAVGSSLGQLKWIWFLKSDKHLRDMQLFDDATRGPWGSAIMLLQHKGLSIASLGALITLLALVFEPFLQLVMTFPLRQVPDLSSFPSAKQVRSMYAVYNDQGPNTAFEDILGGFYDAQMQGIWTDVYERDYLTCPSSNCTWPAFKSVGYCSKCEDVTSEATLVGCNNVPYEFDGHGFHSNITERWSINCTVSLPHGYSPNTRLQLLQDGGLYQMTLPGIIVWQIHKLPNQILFTDGPPLNTTFLGIENPLLVIGFAELDIVTTDQDAGGKAVFRPEESLKIKKVTECVLSLCSRTHNSSFTNGVPQVGISPPEFGQIWYKYISRNFEEGQAFYDTCWTQWGEYPSLRRVLAASMTRAG</sequence>
<protein>
    <submittedName>
        <fullName evidence="3">Uncharacterized protein</fullName>
    </submittedName>
</protein>
<evidence type="ECO:0000313" key="3">
    <source>
        <dbReference type="EMBL" id="KAJ5368688.1"/>
    </source>
</evidence>
<keyword evidence="2" id="KW-0812">Transmembrane</keyword>
<feature type="transmembrane region" description="Helical" evidence="2">
    <location>
        <begin position="152"/>
        <end position="172"/>
    </location>
</feature>
<accession>A0A9W9RYF5</accession>
<gene>
    <name evidence="3" type="ORF">N7496_008448</name>
</gene>
<name>A0A9W9RYF5_9EURO</name>
<evidence type="ECO:0000256" key="1">
    <source>
        <dbReference type="SAM" id="MobiDB-lite"/>
    </source>
</evidence>
<keyword evidence="2" id="KW-1133">Transmembrane helix</keyword>
<dbReference type="PANTHER" id="PTHR35394:SF5">
    <property type="entry name" value="DUF3176 DOMAIN-CONTAINING PROTEIN"/>
    <property type="match status" value="1"/>
</dbReference>
<dbReference type="EMBL" id="JAPZBS010000007">
    <property type="protein sequence ID" value="KAJ5368688.1"/>
    <property type="molecule type" value="Genomic_DNA"/>
</dbReference>
<keyword evidence="4" id="KW-1185">Reference proteome</keyword>
<dbReference type="AlphaFoldDB" id="A0A9W9RYF5"/>
<dbReference type="InterPro" id="IPR021514">
    <property type="entry name" value="DUF3176"/>
</dbReference>
<feature type="compositionally biased region" description="Basic and acidic residues" evidence="1">
    <location>
        <begin position="8"/>
        <end position="21"/>
    </location>
</feature>
<keyword evidence="2" id="KW-0472">Membrane</keyword>
<proteinExistence type="predicted"/>
<dbReference type="RefSeq" id="XP_056553430.1">
    <property type="nucleotide sequence ID" value="XM_056701367.1"/>
</dbReference>
<evidence type="ECO:0000256" key="2">
    <source>
        <dbReference type="SAM" id="Phobius"/>
    </source>
</evidence>
<evidence type="ECO:0000313" key="4">
    <source>
        <dbReference type="Proteomes" id="UP001147782"/>
    </source>
</evidence>
<comment type="caution">
    <text evidence="3">The sequence shown here is derived from an EMBL/GenBank/DDBJ whole genome shotgun (WGS) entry which is preliminary data.</text>
</comment>
<reference evidence="3" key="1">
    <citation type="submission" date="2022-11" db="EMBL/GenBank/DDBJ databases">
        <authorList>
            <person name="Petersen C."/>
        </authorList>
    </citation>
    <scope>NUCLEOTIDE SEQUENCE</scope>
    <source>
        <strain evidence="3">IBT 29864</strain>
    </source>
</reference>
<dbReference type="Proteomes" id="UP001147782">
    <property type="component" value="Unassembled WGS sequence"/>
</dbReference>
<feature type="region of interest" description="Disordered" evidence="1">
    <location>
        <begin position="1"/>
        <end position="21"/>
    </location>
</feature>
<dbReference type="GeneID" id="81440546"/>
<dbReference type="Pfam" id="PF11374">
    <property type="entry name" value="DUF3176"/>
    <property type="match status" value="1"/>
</dbReference>
<dbReference type="OrthoDB" id="5242705at2759"/>
<feature type="transmembrane region" description="Helical" evidence="2">
    <location>
        <begin position="50"/>
        <end position="74"/>
    </location>
</feature>
<reference evidence="3" key="2">
    <citation type="journal article" date="2023" name="IMA Fungus">
        <title>Comparative genomic study of the Penicillium genus elucidates a diverse pangenome and 15 lateral gene transfer events.</title>
        <authorList>
            <person name="Petersen C."/>
            <person name="Sorensen T."/>
            <person name="Nielsen M.R."/>
            <person name="Sondergaard T.E."/>
            <person name="Sorensen J.L."/>
            <person name="Fitzpatrick D.A."/>
            <person name="Frisvad J.C."/>
            <person name="Nielsen K.L."/>
        </authorList>
    </citation>
    <scope>NUCLEOTIDE SEQUENCE</scope>
    <source>
        <strain evidence="3">IBT 29864</strain>
    </source>
</reference>
<dbReference type="PANTHER" id="PTHR35394">
    <property type="entry name" value="DUF3176 DOMAIN-CONTAINING PROTEIN"/>
    <property type="match status" value="1"/>
</dbReference>
<organism evidence="3 4">
    <name type="scientific">Penicillium cataractarum</name>
    <dbReference type="NCBI Taxonomy" id="2100454"/>
    <lineage>
        <taxon>Eukaryota</taxon>
        <taxon>Fungi</taxon>
        <taxon>Dikarya</taxon>
        <taxon>Ascomycota</taxon>
        <taxon>Pezizomycotina</taxon>
        <taxon>Eurotiomycetes</taxon>
        <taxon>Eurotiomycetidae</taxon>
        <taxon>Eurotiales</taxon>
        <taxon>Aspergillaceae</taxon>
        <taxon>Penicillium</taxon>
    </lineage>
</organism>